<keyword evidence="6" id="KW-0663">Pyridoxal phosphate</keyword>
<comment type="function">
    <text evidence="2">Catalyzes the reversible conversion of aspartate and 2-oxoglutarate to glutamate and oxaloacetate. Can also transaminate prephenate in the presence of glutamate.</text>
</comment>
<dbReference type="PANTHER" id="PTHR46383">
    <property type="entry name" value="ASPARTATE AMINOTRANSFERASE"/>
    <property type="match status" value="1"/>
</dbReference>
<dbReference type="EC" id="2.6.1.-" evidence="9"/>
<evidence type="ECO:0000256" key="6">
    <source>
        <dbReference type="ARBA" id="ARBA00022898"/>
    </source>
</evidence>
<sequence length="315" mass="34580">MLFSQEQILVGCGAKHLIFNALFACLNPGDEVIIPAPYWVSYPDMVKLTGAEPVIFLCTQEDDFKIKPQKLRKLITSKTKFFMLNSPSNPTGIAYTREEIKEIASVLLEHSHVLILSDDIYESMCFDGFEFSTIASVEPKLADRVITINGVSKSYSMTGWRIGYAAANVDIIKAMSKVQSQSTSNPCSISQAAAVEALTGPQDFISENNKLFQKRRDLVVGMLNNIDDITCHKPDGAFYAFANCEAFFGKKRPDGKIINGSVDFADYLLNEALVAVVPGAAFGAEGFFRVSYASSEDLLSKACTRIAEACSKLKN</sequence>
<dbReference type="Pfam" id="PF00155">
    <property type="entry name" value="Aminotran_1_2"/>
    <property type="match status" value="1"/>
</dbReference>
<dbReference type="InterPro" id="IPR015424">
    <property type="entry name" value="PyrdxlP-dep_Trfase"/>
</dbReference>
<dbReference type="Gene3D" id="3.90.1150.10">
    <property type="entry name" value="Aspartate Aminotransferase, domain 1"/>
    <property type="match status" value="1"/>
</dbReference>
<dbReference type="GO" id="GO:0008483">
    <property type="term" value="F:transaminase activity"/>
    <property type="evidence" value="ECO:0007669"/>
    <property type="project" value="UniProtKB-KW"/>
</dbReference>
<feature type="domain" description="Aminotransferase class I/classII large" evidence="10">
    <location>
        <begin position="4"/>
        <end position="306"/>
    </location>
</feature>
<evidence type="ECO:0000256" key="5">
    <source>
        <dbReference type="ARBA" id="ARBA00022679"/>
    </source>
</evidence>
<dbReference type="PROSITE" id="PS00105">
    <property type="entry name" value="AA_TRANSFER_CLASS_1"/>
    <property type="match status" value="1"/>
</dbReference>
<comment type="catalytic activity">
    <reaction evidence="7">
        <text>L-arogenate + 2-oxoglutarate = prephenate + L-glutamate</text>
        <dbReference type="Rhea" id="RHEA:22880"/>
        <dbReference type="ChEBI" id="CHEBI:16810"/>
        <dbReference type="ChEBI" id="CHEBI:29934"/>
        <dbReference type="ChEBI" id="CHEBI:29985"/>
        <dbReference type="ChEBI" id="CHEBI:58180"/>
        <dbReference type="EC" id="2.6.1.79"/>
    </reaction>
</comment>
<dbReference type="Gene3D" id="3.40.640.10">
    <property type="entry name" value="Type I PLP-dependent aspartate aminotransferase-like (Major domain)"/>
    <property type="match status" value="1"/>
</dbReference>
<keyword evidence="5 9" id="KW-0808">Transferase</keyword>
<evidence type="ECO:0000256" key="8">
    <source>
        <dbReference type="ARBA" id="ARBA00049185"/>
    </source>
</evidence>
<evidence type="ECO:0000313" key="12">
    <source>
        <dbReference type="Proteomes" id="UP001293791"/>
    </source>
</evidence>
<evidence type="ECO:0000256" key="9">
    <source>
        <dbReference type="RuleBase" id="RU000481"/>
    </source>
</evidence>
<dbReference type="InterPro" id="IPR004838">
    <property type="entry name" value="NHTrfase_class1_PyrdxlP-BS"/>
</dbReference>
<dbReference type="InterPro" id="IPR004839">
    <property type="entry name" value="Aminotransferase_I/II_large"/>
</dbReference>
<accession>A0ABU5L7T9</accession>
<evidence type="ECO:0000313" key="11">
    <source>
        <dbReference type="EMBL" id="MDZ5762186.1"/>
    </source>
</evidence>
<keyword evidence="4 9" id="KW-0032">Aminotransferase</keyword>
<dbReference type="SUPFAM" id="SSF53383">
    <property type="entry name" value="PLP-dependent transferases"/>
    <property type="match status" value="1"/>
</dbReference>
<reference evidence="11 12" key="1">
    <citation type="submission" date="2023-02" db="EMBL/GenBank/DDBJ databases">
        <title>Host association and intracellularity evolved multiple times independently in the Rickettsiales.</title>
        <authorList>
            <person name="Castelli M."/>
            <person name="Nardi T."/>
            <person name="Gammuto L."/>
            <person name="Bellinzona G."/>
            <person name="Sabaneyeva E."/>
            <person name="Potekhin A."/>
            <person name="Serra V."/>
            <person name="Petroni G."/>
            <person name="Sassera D."/>
        </authorList>
    </citation>
    <scope>NUCLEOTIDE SEQUENCE [LARGE SCALE GENOMIC DNA]</scope>
    <source>
        <strain evidence="11 12">BOD18</strain>
    </source>
</reference>
<evidence type="ECO:0000259" key="10">
    <source>
        <dbReference type="Pfam" id="PF00155"/>
    </source>
</evidence>
<dbReference type="InterPro" id="IPR015422">
    <property type="entry name" value="PyrdxlP-dep_Trfase_small"/>
</dbReference>
<evidence type="ECO:0000256" key="4">
    <source>
        <dbReference type="ARBA" id="ARBA00022576"/>
    </source>
</evidence>
<evidence type="ECO:0000256" key="3">
    <source>
        <dbReference type="ARBA" id="ARBA00007441"/>
    </source>
</evidence>
<name>A0ABU5L7T9_9RICK</name>
<dbReference type="InterPro" id="IPR015421">
    <property type="entry name" value="PyrdxlP-dep_Trfase_major"/>
</dbReference>
<protein>
    <recommendedName>
        <fullName evidence="9">Aminotransferase</fullName>
        <ecNumber evidence="9">2.6.1.-</ecNumber>
    </recommendedName>
</protein>
<dbReference type="EMBL" id="JARGYT010000026">
    <property type="protein sequence ID" value="MDZ5762186.1"/>
    <property type="molecule type" value="Genomic_DNA"/>
</dbReference>
<organism evidence="11 12">
    <name type="scientific">Candidatus Cyrtobacter comes</name>
    <dbReference type="NCBI Taxonomy" id="675776"/>
    <lineage>
        <taxon>Bacteria</taxon>
        <taxon>Pseudomonadati</taxon>
        <taxon>Pseudomonadota</taxon>
        <taxon>Alphaproteobacteria</taxon>
        <taxon>Rickettsiales</taxon>
        <taxon>Candidatus Midichloriaceae</taxon>
        <taxon>Candidatus Cyrtobacter</taxon>
    </lineage>
</organism>
<comment type="caution">
    <text evidence="11">The sequence shown here is derived from an EMBL/GenBank/DDBJ whole genome shotgun (WGS) entry which is preliminary data.</text>
</comment>
<dbReference type="PRINTS" id="PR00753">
    <property type="entry name" value="ACCSYNTHASE"/>
</dbReference>
<dbReference type="CDD" id="cd00609">
    <property type="entry name" value="AAT_like"/>
    <property type="match status" value="1"/>
</dbReference>
<keyword evidence="12" id="KW-1185">Reference proteome</keyword>
<comment type="catalytic activity">
    <reaction evidence="8">
        <text>L-aspartate + 2-oxoglutarate = oxaloacetate + L-glutamate</text>
        <dbReference type="Rhea" id="RHEA:21824"/>
        <dbReference type="ChEBI" id="CHEBI:16452"/>
        <dbReference type="ChEBI" id="CHEBI:16810"/>
        <dbReference type="ChEBI" id="CHEBI:29985"/>
        <dbReference type="ChEBI" id="CHEBI:29991"/>
        <dbReference type="EC" id="2.6.1.1"/>
    </reaction>
</comment>
<evidence type="ECO:0000256" key="2">
    <source>
        <dbReference type="ARBA" id="ARBA00002385"/>
    </source>
</evidence>
<comment type="similarity">
    <text evidence="3 9">Belongs to the class-I pyridoxal-phosphate-dependent aminotransferase family.</text>
</comment>
<dbReference type="InterPro" id="IPR050596">
    <property type="entry name" value="AspAT/PAT-like"/>
</dbReference>
<dbReference type="Proteomes" id="UP001293791">
    <property type="component" value="Unassembled WGS sequence"/>
</dbReference>
<gene>
    <name evidence="11" type="ORF">Cyrtocomes_00557</name>
</gene>
<evidence type="ECO:0000256" key="1">
    <source>
        <dbReference type="ARBA" id="ARBA00001933"/>
    </source>
</evidence>
<comment type="cofactor">
    <cofactor evidence="1 9">
        <name>pyridoxal 5'-phosphate</name>
        <dbReference type="ChEBI" id="CHEBI:597326"/>
    </cofactor>
</comment>
<evidence type="ECO:0000256" key="7">
    <source>
        <dbReference type="ARBA" id="ARBA00047771"/>
    </source>
</evidence>
<proteinExistence type="inferred from homology"/>
<dbReference type="PANTHER" id="PTHR46383:SF1">
    <property type="entry name" value="ASPARTATE AMINOTRANSFERASE"/>
    <property type="match status" value="1"/>
</dbReference>